<dbReference type="Pfam" id="PF01381">
    <property type="entry name" value="HTH_3"/>
    <property type="match status" value="1"/>
</dbReference>
<dbReference type="PANTHER" id="PTHR40730:SF3">
    <property type="entry name" value="HTH CRO_C1-TYPE DOMAIN-CONTAINING PROTEIN"/>
    <property type="match status" value="1"/>
</dbReference>
<evidence type="ECO:0000313" key="3">
    <source>
        <dbReference type="Proteomes" id="UP000070565"/>
    </source>
</evidence>
<protein>
    <recommendedName>
        <fullName evidence="1">HTH cro/C1-type domain-containing protein</fullName>
    </recommendedName>
</protein>
<dbReference type="InterPro" id="IPR010982">
    <property type="entry name" value="Lambda_DNA-bd_dom_sf"/>
</dbReference>
<dbReference type="EMBL" id="LHXZ01000062">
    <property type="protein sequence ID" value="KXB02416.1"/>
    <property type="molecule type" value="Genomic_DNA"/>
</dbReference>
<dbReference type="AlphaFoldDB" id="A0A133V7L4"/>
<dbReference type="SUPFAM" id="SSF47413">
    <property type="entry name" value="lambda repressor-like DNA-binding domains"/>
    <property type="match status" value="1"/>
</dbReference>
<accession>A0A133V7L4</accession>
<sequence>MWDRVLKPPCEIVVKKVLPAIRALLVKDLIDRYNLSQKQAAQGLGVTQAAVSQYLSSIRGDEKLERELEKLEIFGEIQGLSDRIAAEGSGKSQIISDICDICDSMRKEGTLCKIHFDDTPILSEEECEVCLKS</sequence>
<dbReference type="Proteomes" id="UP000070565">
    <property type="component" value="Unassembled WGS sequence"/>
</dbReference>
<feature type="domain" description="HTH cro/C1-type" evidence="1">
    <location>
        <begin position="26"/>
        <end position="54"/>
    </location>
</feature>
<dbReference type="InterPro" id="IPR001387">
    <property type="entry name" value="Cro/C1-type_HTH"/>
</dbReference>
<evidence type="ECO:0000313" key="2">
    <source>
        <dbReference type="EMBL" id="KXB02416.1"/>
    </source>
</evidence>
<organism evidence="2 3">
    <name type="scientific">candidate division MSBL1 archaeon SCGC-AAA261F19</name>
    <dbReference type="NCBI Taxonomy" id="1698275"/>
    <lineage>
        <taxon>Archaea</taxon>
        <taxon>Methanobacteriati</taxon>
        <taxon>Methanobacteriota</taxon>
        <taxon>candidate division MSBL1</taxon>
    </lineage>
</organism>
<dbReference type="CDD" id="cd00093">
    <property type="entry name" value="HTH_XRE"/>
    <property type="match status" value="1"/>
</dbReference>
<dbReference type="PANTHER" id="PTHR40730">
    <property type="entry name" value="TRANSCRIPTIONAL REGULATOR PROTEIN-LIKE PROTEIN"/>
    <property type="match status" value="1"/>
</dbReference>
<comment type="caution">
    <text evidence="2">The sequence shown here is derived from an EMBL/GenBank/DDBJ whole genome shotgun (WGS) entry which is preliminary data.</text>
</comment>
<evidence type="ECO:0000259" key="1">
    <source>
        <dbReference type="PROSITE" id="PS50943"/>
    </source>
</evidence>
<gene>
    <name evidence="2" type="ORF">AKJ45_03545</name>
</gene>
<name>A0A133V7L4_9EURY</name>
<dbReference type="PROSITE" id="PS50943">
    <property type="entry name" value="HTH_CROC1"/>
    <property type="match status" value="1"/>
</dbReference>
<dbReference type="Gene3D" id="1.10.260.40">
    <property type="entry name" value="lambda repressor-like DNA-binding domains"/>
    <property type="match status" value="1"/>
</dbReference>
<proteinExistence type="predicted"/>
<reference evidence="2 3" key="1">
    <citation type="journal article" date="2016" name="Sci. Rep.">
        <title>Metabolic traits of an uncultured archaeal lineage -MSBL1- from brine pools of the Red Sea.</title>
        <authorList>
            <person name="Mwirichia R."/>
            <person name="Alam I."/>
            <person name="Rashid M."/>
            <person name="Vinu M."/>
            <person name="Ba-Alawi W."/>
            <person name="Anthony Kamau A."/>
            <person name="Kamanda Ngugi D."/>
            <person name="Goker M."/>
            <person name="Klenk H.P."/>
            <person name="Bajic V."/>
            <person name="Stingl U."/>
        </authorList>
    </citation>
    <scope>NUCLEOTIDE SEQUENCE [LARGE SCALE GENOMIC DNA]</scope>
    <source>
        <strain evidence="2">SCGC-AAA261F19</strain>
    </source>
</reference>
<dbReference type="GO" id="GO:0003677">
    <property type="term" value="F:DNA binding"/>
    <property type="evidence" value="ECO:0007669"/>
    <property type="project" value="InterPro"/>
</dbReference>
<keyword evidence="3" id="KW-1185">Reference proteome</keyword>